<dbReference type="Pfam" id="PF05729">
    <property type="entry name" value="NACHT"/>
    <property type="match status" value="1"/>
</dbReference>
<dbReference type="PROSITE" id="PS50837">
    <property type="entry name" value="NACHT"/>
    <property type="match status" value="1"/>
</dbReference>
<evidence type="ECO:0000259" key="1">
    <source>
        <dbReference type="PROSITE" id="PS50837"/>
    </source>
</evidence>
<dbReference type="InterPro" id="IPR007111">
    <property type="entry name" value="NACHT_NTPase"/>
</dbReference>
<evidence type="ECO:0000313" key="3">
    <source>
        <dbReference type="Proteomes" id="UP000671399"/>
    </source>
</evidence>
<dbReference type="Gene3D" id="1.25.10.10">
    <property type="entry name" value="Leucine-rich Repeat Variant"/>
    <property type="match status" value="2"/>
</dbReference>
<evidence type="ECO:0000313" key="2">
    <source>
        <dbReference type="EMBL" id="MBO4159581.1"/>
    </source>
</evidence>
<dbReference type="RefSeq" id="WP_208565273.1">
    <property type="nucleotide sequence ID" value="NZ_JAGFWR010000001.1"/>
</dbReference>
<dbReference type="InterPro" id="IPR027417">
    <property type="entry name" value="P-loop_NTPase"/>
</dbReference>
<gene>
    <name evidence="2" type="ORF">JQN83_01980</name>
</gene>
<dbReference type="Gene3D" id="3.40.50.300">
    <property type="entry name" value="P-loop containing nucleotide triphosphate hydrolases"/>
    <property type="match status" value="1"/>
</dbReference>
<dbReference type="SUPFAM" id="SSF52540">
    <property type="entry name" value="P-loop containing nucleoside triphosphate hydrolases"/>
    <property type="match status" value="1"/>
</dbReference>
<dbReference type="SUPFAM" id="SSF48371">
    <property type="entry name" value="ARM repeat"/>
    <property type="match status" value="1"/>
</dbReference>
<sequence length="1150" mass="123157">MDPVALATALAKSILAQLGKEIGTAAAKGVKARVWGDPERKALERALCRALTELNRSYGDRLAEFDVNDGFWVHEGAPELSKVLVPGVPTSPVRLAERAVDSLGPAASDDERFDRIGLLRPAFKALLDGLDAEVRREAALQGMLGRSDAASTAQATTRIAERLGAVDATDDDRVAYLRWLIDQHRYLRTVGVVRNTTVQLPLGEVFVGLQARRDRNPGDRARAWFERERERLAALVAAEELDHTGFEAALDRLQTQYGHRFAAETEQPARQPVLDAARDAAQLLVLGDPGTGKTTLLRYLALTHARALISGEQVQGRDALFPVYLRIGEYARQGFPEGGIGKFLPRQLRRAECTLPGLTDLLRRQLDAGRCLVLLDGLDEIASAELRRGVVTAVVNFVTAHARQGNRFVVTSRIAGYQAAPLPEPFRAVRLQDMDDPTITRFLDVYCREVERAETPGRSAEATRLAGAREATAIEQALTTNAGVRRLAANPLLLTALVLVHRASGRLPHRRVEAYVEVCNALGRTWRSAQGVAEADLPDERILTRWLTELGWWMHEHRPEGAATRAELLEVLGPLWAAHQGTGWDPRVLEAADPLRTEAGLGVLDFVDKADTHTGLLVERAPGRYGFAHLTFEEYYAGRALAFRGSATDRISEIRRRLHDPRYEEPILLALGLIGTDYVEQIDDVVAKAIYPAEGNPSPYEELLGRDFLFMLRVLADDTPLKTATIDAVINQAIDEWLDQKHSRCRFAAYRSALSARLAALSGTKAADRFHAALESQATKLTSANHQIWCGLAGIAARLGPLPPAITATLVTLAATATDPRIRIRAGSALAIGGALTPPVITALTTLATTTTDPHIRIGAGSALADGGALTPPVITALTTLATTTDRDLRIGAVSTLADGGALTPPVITALTALATTTTDPHIRIGAGSALADGGALTPPVITALTTLATTTTSPHIRIGAGSALADGGALTPPVITALTTLATTTTDPHIRIGAGSALAIGGALTPPVITALTTLATTTTDPHIRIHAGSALADGGALTPPVITALTTLATTEFGFIGTKAVRALCQAPPTGKLQRVFILLLRHNEADIRQQAKGALIDLSRRRPELVSDVLSELVRACSGPTSGRVPAWDEAYETLRAYIEVALPSTE</sequence>
<comment type="caution">
    <text evidence="2">The sequence shown here is derived from an EMBL/GenBank/DDBJ whole genome shotgun (WGS) entry which is preliminary data.</text>
</comment>
<dbReference type="Proteomes" id="UP000671399">
    <property type="component" value="Unassembled WGS sequence"/>
</dbReference>
<protein>
    <submittedName>
        <fullName evidence="2">NACHT domain-containing protein</fullName>
    </submittedName>
</protein>
<name>A0ABS3V1U5_9ACTN</name>
<proteinExistence type="predicted"/>
<accession>A0ABS3V1U5</accession>
<dbReference type="InterPro" id="IPR011989">
    <property type="entry name" value="ARM-like"/>
</dbReference>
<reference evidence="2 3" key="1">
    <citation type="submission" date="2021-03" db="EMBL/GenBank/DDBJ databases">
        <authorList>
            <person name="Lee D.-H."/>
        </authorList>
    </citation>
    <scope>NUCLEOTIDE SEQUENCE [LARGE SCALE GENOMIC DNA]</scope>
    <source>
        <strain evidence="2 3">MMS20-R2-23</strain>
    </source>
</reference>
<dbReference type="EMBL" id="JAGFWR010000001">
    <property type="protein sequence ID" value="MBO4159581.1"/>
    <property type="molecule type" value="Genomic_DNA"/>
</dbReference>
<dbReference type="InterPro" id="IPR016024">
    <property type="entry name" value="ARM-type_fold"/>
</dbReference>
<organism evidence="2 3">
    <name type="scientific">Micromonospora antibiotica</name>
    <dbReference type="NCBI Taxonomy" id="2807623"/>
    <lineage>
        <taxon>Bacteria</taxon>
        <taxon>Bacillati</taxon>
        <taxon>Actinomycetota</taxon>
        <taxon>Actinomycetes</taxon>
        <taxon>Micromonosporales</taxon>
        <taxon>Micromonosporaceae</taxon>
        <taxon>Micromonospora</taxon>
    </lineage>
</organism>
<feature type="domain" description="NACHT" evidence="1">
    <location>
        <begin position="281"/>
        <end position="413"/>
    </location>
</feature>
<keyword evidence="3" id="KW-1185">Reference proteome</keyword>